<reference evidence="4" key="1">
    <citation type="submission" date="2022-10" db="EMBL/GenBank/DDBJ databases">
        <authorList>
            <person name="Byrne P K."/>
        </authorList>
    </citation>
    <scope>NUCLEOTIDE SEQUENCE</scope>
    <source>
        <strain evidence="4">IFO1815</strain>
    </source>
</reference>
<keyword evidence="5" id="KW-1185">Reference proteome</keyword>
<proteinExistence type="predicted"/>
<feature type="transmembrane region" description="Helical" evidence="2">
    <location>
        <begin position="168"/>
        <end position="190"/>
    </location>
</feature>
<dbReference type="InterPro" id="IPR011032">
    <property type="entry name" value="GroES-like_sf"/>
</dbReference>
<sequence length="365" mass="40155">MVLAKQWVLKNLPIPGQPFNFDFTDPECTFELVEKEISPEQLKVGELLLETNYLSNDPAQKFWISSRDKNYAKGVQPGEIIPARGIGKVLASNNEAFSPGDYVSALTGWTTHVIISQENVKQLRKLDKNKVGRLWWYLSVLGGTSLTAYFIFFNYARLQEREEDYGKVYLISGAAGAVGTVCIQLALNVFKASKVIAIAGGPEKVAFVESFGDKVVGVDYKDPDFEQKLIEAAGGENTVDFFIDNVGGNVLEAGVLLLKQSAMLIACGAISAYNDPSKFVFKGYSYILTKRLIVKGVLVTDHIDEFPKALDRLSSLVKYGQISLLNSATLEDGTGDKFKNVPLIWKGLFSGANLGKLITEVKKDE</sequence>
<organism evidence="4 5">
    <name type="scientific">Saccharomyces mikatae IFO 1815</name>
    <dbReference type="NCBI Taxonomy" id="226126"/>
    <lineage>
        <taxon>Eukaryota</taxon>
        <taxon>Fungi</taxon>
        <taxon>Dikarya</taxon>
        <taxon>Ascomycota</taxon>
        <taxon>Saccharomycotina</taxon>
        <taxon>Saccharomycetes</taxon>
        <taxon>Saccharomycetales</taxon>
        <taxon>Saccharomycetaceae</taxon>
        <taxon>Saccharomyces</taxon>
    </lineage>
</organism>
<dbReference type="Proteomes" id="UP001161438">
    <property type="component" value="Chromosome 13"/>
</dbReference>
<protein>
    <recommendedName>
        <fullName evidence="3">Enoyl reductase (ER) domain-containing protein</fullName>
    </recommendedName>
</protein>
<keyword evidence="1" id="KW-0560">Oxidoreductase</keyword>
<feature type="domain" description="Enoyl reductase (ER)" evidence="3">
    <location>
        <begin position="27"/>
        <end position="359"/>
    </location>
</feature>
<feature type="transmembrane region" description="Helical" evidence="2">
    <location>
        <begin position="134"/>
        <end position="156"/>
    </location>
</feature>
<dbReference type="SUPFAM" id="SSF50129">
    <property type="entry name" value="GroES-like"/>
    <property type="match status" value="1"/>
</dbReference>
<keyword evidence="2" id="KW-1133">Transmembrane helix</keyword>
<dbReference type="InterPro" id="IPR036291">
    <property type="entry name" value="NAD(P)-bd_dom_sf"/>
</dbReference>
<dbReference type="PANTHER" id="PTHR43205">
    <property type="entry name" value="PROSTAGLANDIN REDUCTASE"/>
    <property type="match status" value="1"/>
</dbReference>
<dbReference type="SMART" id="SM00829">
    <property type="entry name" value="PKS_ER"/>
    <property type="match status" value="1"/>
</dbReference>
<dbReference type="RefSeq" id="XP_056078476.1">
    <property type="nucleotide sequence ID" value="XM_056224570.1"/>
</dbReference>
<dbReference type="GeneID" id="80920230"/>
<dbReference type="InterPro" id="IPR045010">
    <property type="entry name" value="MDR_fam"/>
</dbReference>
<dbReference type="Pfam" id="PF00107">
    <property type="entry name" value="ADH_zinc_N"/>
    <property type="match status" value="1"/>
</dbReference>
<dbReference type="PANTHER" id="PTHR43205:SF19">
    <property type="entry name" value="ENOYL REDUCTASE (ER) DOMAIN-CONTAINING PROTEIN"/>
    <property type="match status" value="1"/>
</dbReference>
<evidence type="ECO:0000256" key="1">
    <source>
        <dbReference type="ARBA" id="ARBA00023002"/>
    </source>
</evidence>
<keyword evidence="2" id="KW-0812">Transmembrane</keyword>
<dbReference type="InterPro" id="IPR020843">
    <property type="entry name" value="ER"/>
</dbReference>
<evidence type="ECO:0000313" key="5">
    <source>
        <dbReference type="Proteomes" id="UP001161438"/>
    </source>
</evidence>
<dbReference type="CDD" id="cd05288">
    <property type="entry name" value="PGDH"/>
    <property type="match status" value="1"/>
</dbReference>
<accession>A0AA35NE01</accession>
<dbReference type="Gene3D" id="3.40.50.720">
    <property type="entry name" value="NAD(P)-binding Rossmann-like Domain"/>
    <property type="match status" value="1"/>
</dbReference>
<evidence type="ECO:0000259" key="3">
    <source>
        <dbReference type="SMART" id="SM00829"/>
    </source>
</evidence>
<gene>
    <name evidence="4" type="primary">SMKI13G0030</name>
    <name evidence="4" type="ORF">SMKI_13G0030</name>
</gene>
<dbReference type="Gene3D" id="3.90.180.10">
    <property type="entry name" value="Medium-chain alcohol dehydrogenases, catalytic domain"/>
    <property type="match status" value="1"/>
</dbReference>
<dbReference type="EMBL" id="OX365769">
    <property type="protein sequence ID" value="CAI4035356.1"/>
    <property type="molecule type" value="Genomic_DNA"/>
</dbReference>
<name>A0AA35NE01_SACMI</name>
<dbReference type="InterPro" id="IPR041694">
    <property type="entry name" value="ADH_N_2"/>
</dbReference>
<evidence type="ECO:0000313" key="4">
    <source>
        <dbReference type="EMBL" id="CAI4035356.1"/>
    </source>
</evidence>
<evidence type="ECO:0000256" key="2">
    <source>
        <dbReference type="SAM" id="Phobius"/>
    </source>
</evidence>
<dbReference type="SUPFAM" id="SSF51735">
    <property type="entry name" value="NAD(P)-binding Rossmann-fold domains"/>
    <property type="match status" value="1"/>
</dbReference>
<dbReference type="Pfam" id="PF16884">
    <property type="entry name" value="ADH_N_2"/>
    <property type="match status" value="1"/>
</dbReference>
<dbReference type="GO" id="GO:0016628">
    <property type="term" value="F:oxidoreductase activity, acting on the CH-CH group of donors, NAD or NADP as acceptor"/>
    <property type="evidence" value="ECO:0007669"/>
    <property type="project" value="InterPro"/>
</dbReference>
<dbReference type="AlphaFoldDB" id="A0AA35NE01"/>
<dbReference type="InterPro" id="IPR013149">
    <property type="entry name" value="ADH-like_C"/>
</dbReference>
<keyword evidence="2" id="KW-0472">Membrane</keyword>